<dbReference type="OrthoDB" id="202825at2759"/>
<keyword evidence="1 4" id="KW-0436">Ligase</keyword>
<keyword evidence="2" id="KW-0547">Nucleotide-binding</keyword>
<name>A0A0M0K6D0_9EUKA</name>
<keyword evidence="5" id="KW-1185">Reference proteome</keyword>
<dbReference type="Proteomes" id="UP000037460">
    <property type="component" value="Unassembled WGS sequence"/>
</dbReference>
<dbReference type="InterPro" id="IPR004344">
    <property type="entry name" value="TTL/TTLL_fam"/>
</dbReference>
<organism evidence="4 5">
    <name type="scientific">Chrysochromulina tobinii</name>
    <dbReference type="NCBI Taxonomy" id="1460289"/>
    <lineage>
        <taxon>Eukaryota</taxon>
        <taxon>Haptista</taxon>
        <taxon>Haptophyta</taxon>
        <taxon>Prymnesiophyceae</taxon>
        <taxon>Prymnesiales</taxon>
        <taxon>Chrysochromulinaceae</taxon>
        <taxon>Chrysochromulina</taxon>
    </lineage>
</organism>
<comment type="caution">
    <text evidence="4">The sequence shown here is derived from an EMBL/GenBank/DDBJ whole genome shotgun (WGS) entry which is preliminary data.</text>
</comment>
<dbReference type="AlphaFoldDB" id="A0A0M0K6D0"/>
<dbReference type="PANTHER" id="PTHR12241">
    <property type="entry name" value="TUBULIN POLYGLUTAMYLASE"/>
    <property type="match status" value="1"/>
</dbReference>
<dbReference type="GO" id="GO:0005524">
    <property type="term" value="F:ATP binding"/>
    <property type="evidence" value="ECO:0007669"/>
    <property type="project" value="UniProtKB-KW"/>
</dbReference>
<dbReference type="GO" id="GO:0000226">
    <property type="term" value="P:microtubule cytoskeleton organization"/>
    <property type="evidence" value="ECO:0007669"/>
    <property type="project" value="TreeGrafter"/>
</dbReference>
<reference evidence="5" key="1">
    <citation type="journal article" date="2015" name="PLoS Genet.">
        <title>Genome Sequence and Transcriptome Analyses of Chrysochromulina tobin: Metabolic Tools for Enhanced Algal Fitness in the Prominent Order Prymnesiales (Haptophyceae).</title>
        <authorList>
            <person name="Hovde B.T."/>
            <person name="Deodato C.R."/>
            <person name="Hunsperger H.M."/>
            <person name="Ryken S.A."/>
            <person name="Yost W."/>
            <person name="Jha R.K."/>
            <person name="Patterson J."/>
            <person name="Monnat R.J. Jr."/>
            <person name="Barlow S.B."/>
            <person name="Starkenburg S.R."/>
            <person name="Cattolico R.A."/>
        </authorList>
    </citation>
    <scope>NUCLEOTIDE SEQUENCE</scope>
    <source>
        <strain evidence="5">CCMP291</strain>
    </source>
</reference>
<dbReference type="GO" id="GO:0036064">
    <property type="term" value="C:ciliary basal body"/>
    <property type="evidence" value="ECO:0007669"/>
    <property type="project" value="TreeGrafter"/>
</dbReference>
<keyword evidence="3" id="KW-0067">ATP-binding</keyword>
<evidence type="ECO:0000313" key="5">
    <source>
        <dbReference type="Proteomes" id="UP000037460"/>
    </source>
</evidence>
<sequence length="181" mass="20540">MCIGELSASASIAHWDVYWGEQWLKPEQFANGAIAEHALVNSIPGFRSSFGDKFAFARLHDSCLAQRDGAEGSKNNRTRGGDRNELPHQMWILKPQQSFNQAYVKHPLLYRGRKFDMRVWAVITSVDPLRLYMLDRAFPKISTVKYSTDTDVVGRHCLSSPKYFIVDDSGAAFLEEVRILS</sequence>
<dbReference type="EMBL" id="JWZX01001252">
    <property type="protein sequence ID" value="KOO34359.1"/>
    <property type="molecule type" value="Genomic_DNA"/>
</dbReference>
<dbReference type="GO" id="GO:0070740">
    <property type="term" value="F:tubulin-glutamic acid ligase activity"/>
    <property type="evidence" value="ECO:0007669"/>
    <property type="project" value="TreeGrafter"/>
</dbReference>
<proteinExistence type="predicted"/>
<accession>A0A0M0K6D0</accession>
<protein>
    <submittedName>
        <fullName evidence="4">Tubulin-tyrosine ligase family protein</fullName>
    </submittedName>
</protein>
<dbReference type="GO" id="GO:0015631">
    <property type="term" value="F:tubulin binding"/>
    <property type="evidence" value="ECO:0007669"/>
    <property type="project" value="TreeGrafter"/>
</dbReference>
<dbReference type="PROSITE" id="PS51221">
    <property type="entry name" value="TTL"/>
    <property type="match status" value="1"/>
</dbReference>
<dbReference type="Gene3D" id="3.30.470.20">
    <property type="entry name" value="ATP-grasp fold, B domain"/>
    <property type="match status" value="1"/>
</dbReference>
<gene>
    <name evidence="4" type="ORF">Ctob_009682</name>
</gene>
<evidence type="ECO:0000256" key="2">
    <source>
        <dbReference type="ARBA" id="ARBA00022741"/>
    </source>
</evidence>
<dbReference type="Pfam" id="PF03133">
    <property type="entry name" value="TTL"/>
    <property type="match status" value="1"/>
</dbReference>
<evidence type="ECO:0000256" key="3">
    <source>
        <dbReference type="ARBA" id="ARBA00022840"/>
    </source>
</evidence>
<evidence type="ECO:0000256" key="1">
    <source>
        <dbReference type="ARBA" id="ARBA00022598"/>
    </source>
</evidence>
<evidence type="ECO:0000313" key="4">
    <source>
        <dbReference type="EMBL" id="KOO34359.1"/>
    </source>
</evidence>